<gene>
    <name evidence="1" type="ORF">B1400_0063</name>
</gene>
<dbReference type="InterPro" id="IPR037226">
    <property type="entry name" value="CAC2185-like_sf"/>
</dbReference>
<comment type="caution">
    <text evidence="1">The sequence shown here is derived from an EMBL/GenBank/DDBJ whole genome shotgun (WGS) entry which is preliminary data.</text>
</comment>
<proteinExistence type="predicted"/>
<dbReference type="RefSeq" id="WP_095612521.1">
    <property type="nucleotide sequence ID" value="NZ_MVOG01000002.1"/>
</dbReference>
<dbReference type="Pfam" id="PF08942">
    <property type="entry name" value="DUF1919"/>
    <property type="match status" value="1"/>
</dbReference>
<keyword evidence="2" id="KW-1185">Reference proteome</keyword>
<dbReference type="OrthoDB" id="6636518at2"/>
<reference evidence="1 2" key="1">
    <citation type="journal article" date="2017" name="ISME J.">
        <title>Unveiling bifidobacterial biogeography across the mammalian branch of the tree of life.</title>
        <authorList>
            <person name="Milani C."/>
            <person name="Mangifesta M."/>
            <person name="Mancabelli L."/>
            <person name="Lugli G.A."/>
            <person name="James K."/>
            <person name="Duranti S."/>
            <person name="Turroni F."/>
            <person name="Ferrario C."/>
            <person name="Ossiprandi M.C."/>
            <person name="van Sinderen D."/>
            <person name="Ventura M."/>
        </authorList>
    </citation>
    <scope>NUCLEOTIDE SEQUENCE [LARGE SCALE GENOMIC DNA]</scope>
    <source>
        <strain evidence="1 2">70</strain>
    </source>
</reference>
<dbReference type="AlphaFoldDB" id="A0A2A2EM71"/>
<name>A0A2A2EM71_9BIFI</name>
<sequence length="221" mass="26236">MTRDYVGVGLRRIRERTNSFFAPIRRYQLTRTDFTVISNNCWAGSVYRYYGLPYQSPTAGLYFFASDYVKFVSDLRRYINTPLHFIQASDSRHADTLFRKGEDTKIIARLDDIEVVFLHYLTKQEAEEKWKRRCERINWDNVFLKFSEMNECTEEDILSFDSIPCGNKICFMSQPRAGIACGINFPYTVSAERQILCDTDRFRRGFNLTHWLNREPMSYPW</sequence>
<dbReference type="Proteomes" id="UP000217986">
    <property type="component" value="Unassembled WGS sequence"/>
</dbReference>
<accession>A0A2A2EM71</accession>
<evidence type="ECO:0000313" key="2">
    <source>
        <dbReference type="Proteomes" id="UP000217986"/>
    </source>
</evidence>
<dbReference type="InterPro" id="IPR015037">
    <property type="entry name" value="DUF1919"/>
</dbReference>
<organism evidence="1 2">
    <name type="scientific">Bifidobacterium italicum</name>
    <dbReference type="NCBI Taxonomy" id="1960968"/>
    <lineage>
        <taxon>Bacteria</taxon>
        <taxon>Bacillati</taxon>
        <taxon>Actinomycetota</taxon>
        <taxon>Actinomycetes</taxon>
        <taxon>Bifidobacteriales</taxon>
        <taxon>Bifidobacteriaceae</taxon>
        <taxon>Bifidobacterium</taxon>
    </lineage>
</organism>
<dbReference type="EMBL" id="MVOG01000002">
    <property type="protein sequence ID" value="PAU70259.1"/>
    <property type="molecule type" value="Genomic_DNA"/>
</dbReference>
<evidence type="ECO:0000313" key="1">
    <source>
        <dbReference type="EMBL" id="PAU70259.1"/>
    </source>
</evidence>
<dbReference type="SUPFAM" id="SSF142795">
    <property type="entry name" value="CAC2185-like"/>
    <property type="match status" value="1"/>
</dbReference>
<protein>
    <submittedName>
        <fullName evidence="1">Exopolysaccharide biosynthesis protein</fullName>
    </submittedName>
</protein>